<dbReference type="EMBL" id="QNSF01000035">
    <property type="protein sequence ID" value="RBP85994.1"/>
    <property type="molecule type" value="Genomic_DNA"/>
</dbReference>
<feature type="transmembrane region" description="Helical" evidence="1">
    <location>
        <begin position="240"/>
        <end position="258"/>
    </location>
</feature>
<accession>A0A366JI12</accession>
<keyword evidence="1" id="KW-0472">Membrane</keyword>
<evidence type="ECO:0000313" key="3">
    <source>
        <dbReference type="Proteomes" id="UP000252731"/>
    </source>
</evidence>
<name>A0A366JI12_CYTFI</name>
<dbReference type="AlphaFoldDB" id="A0A366JI12"/>
<gene>
    <name evidence="2" type="ORF">DFO70_13510</name>
</gene>
<sequence length="271" mass="31217">MKKREFENNHVDIDVDKELFELEQEVMIQLDEYDVEFPGESEIMMTVDAIRPYVPVKENIWKTSYEHLSAIVKHSAYEVFHFSPIFWITNSLLLVISLIAIFSVELNPYLAMLFLAPLPTIAGLVEVLRSNNGMAELEMSLKFSWQELIISKLLVVGGFNLLINIIFTISISVLYPDIWIWKVTLYWLTPFTVISAVSLVIVSKFRQIHMVTGTLTIWVVISTLVSQTTIIEHIENLPATFYILVTAFASAFSIIKMIQIYKRGISYEFNH</sequence>
<feature type="transmembrane region" description="Helical" evidence="1">
    <location>
        <begin position="109"/>
        <end position="128"/>
    </location>
</feature>
<reference evidence="2 3" key="1">
    <citation type="submission" date="2018-06" db="EMBL/GenBank/DDBJ databases">
        <title>Freshwater and sediment microbial communities from various areas in North America, analyzing microbe dynamics in response to fracking.</title>
        <authorList>
            <person name="Lamendella R."/>
        </authorList>
    </citation>
    <scope>NUCLEOTIDE SEQUENCE [LARGE SCALE GENOMIC DNA]</scope>
    <source>
        <strain evidence="2 3">14_TX</strain>
    </source>
</reference>
<protein>
    <submittedName>
        <fullName evidence="2">Uncharacterized protein</fullName>
    </submittedName>
</protein>
<dbReference type="OrthoDB" id="1912744at2"/>
<evidence type="ECO:0000256" key="1">
    <source>
        <dbReference type="SAM" id="Phobius"/>
    </source>
</evidence>
<feature type="transmembrane region" description="Helical" evidence="1">
    <location>
        <begin position="85"/>
        <end position="103"/>
    </location>
</feature>
<organism evidence="2 3">
    <name type="scientific">Cytobacillus firmus</name>
    <name type="common">Bacillus firmus</name>
    <dbReference type="NCBI Taxonomy" id="1399"/>
    <lineage>
        <taxon>Bacteria</taxon>
        <taxon>Bacillati</taxon>
        <taxon>Bacillota</taxon>
        <taxon>Bacilli</taxon>
        <taxon>Bacillales</taxon>
        <taxon>Bacillaceae</taxon>
        <taxon>Cytobacillus</taxon>
    </lineage>
</organism>
<feature type="transmembrane region" description="Helical" evidence="1">
    <location>
        <begin position="185"/>
        <end position="203"/>
    </location>
</feature>
<keyword evidence="3" id="KW-1185">Reference proteome</keyword>
<keyword evidence="1" id="KW-1133">Transmembrane helix</keyword>
<dbReference type="Proteomes" id="UP000252731">
    <property type="component" value="Unassembled WGS sequence"/>
</dbReference>
<proteinExistence type="predicted"/>
<evidence type="ECO:0000313" key="2">
    <source>
        <dbReference type="EMBL" id="RBP85994.1"/>
    </source>
</evidence>
<feature type="transmembrane region" description="Helical" evidence="1">
    <location>
        <begin position="149"/>
        <end position="173"/>
    </location>
</feature>
<keyword evidence="1" id="KW-0812">Transmembrane</keyword>
<dbReference type="RefSeq" id="WP_113885738.1">
    <property type="nucleotide sequence ID" value="NZ_QNSF01000035.1"/>
</dbReference>
<comment type="caution">
    <text evidence="2">The sequence shown here is derived from an EMBL/GenBank/DDBJ whole genome shotgun (WGS) entry which is preliminary data.</text>
</comment>
<feature type="transmembrane region" description="Helical" evidence="1">
    <location>
        <begin position="215"/>
        <end position="234"/>
    </location>
</feature>